<dbReference type="SUPFAM" id="SSF53474">
    <property type="entry name" value="alpha/beta-Hydrolases"/>
    <property type="match status" value="1"/>
</dbReference>
<sequence>MTPTPPTTSADAAFLTAYDDTVAATWPPGTTPTTVPTPYGTTHLNSYGPEDAPPLLLLPGGGATSTAWYAQAAALGRTHRVHAADLIGEPGRSTAGERPIRSVEDLRGWLDALLDGLGATGPVALAGHSYGGWIALHYALHAPDRLRKLILLDPTNCFGGFRPGYLLRALPMLLRPNAARVRAFLAWETGGAALDPHWLRLREAAAGFPAVRPVTGPRPEPEALRALAVPTLILLAGDSRAHDADKVAAAAHRLLPAAETAVLSDVSHHALPLHAPTAPELNRRMGEFLA</sequence>
<name>A0ABY6PW64_9ACTN</name>
<dbReference type="InterPro" id="IPR050266">
    <property type="entry name" value="AB_hydrolase_sf"/>
</dbReference>
<dbReference type="PANTHER" id="PTHR43798:SF33">
    <property type="entry name" value="HYDROLASE, PUTATIVE (AFU_ORTHOLOGUE AFUA_2G14860)-RELATED"/>
    <property type="match status" value="1"/>
</dbReference>
<proteinExistence type="predicted"/>
<dbReference type="Gene3D" id="3.40.50.1820">
    <property type="entry name" value="alpha/beta hydrolase"/>
    <property type="match status" value="1"/>
</dbReference>
<dbReference type="RefSeq" id="WP_265544707.1">
    <property type="nucleotide sequence ID" value="NZ_CP098740.1"/>
</dbReference>
<protein>
    <submittedName>
        <fullName evidence="2">Alpha/beta hydrolase</fullName>
    </submittedName>
</protein>
<evidence type="ECO:0000259" key="1">
    <source>
        <dbReference type="Pfam" id="PF12697"/>
    </source>
</evidence>
<dbReference type="Pfam" id="PF12697">
    <property type="entry name" value="Abhydrolase_6"/>
    <property type="match status" value="1"/>
</dbReference>
<dbReference type="Proteomes" id="UP001164963">
    <property type="component" value="Chromosome"/>
</dbReference>
<evidence type="ECO:0000313" key="3">
    <source>
        <dbReference type="Proteomes" id="UP001164963"/>
    </source>
</evidence>
<dbReference type="GO" id="GO:0016787">
    <property type="term" value="F:hydrolase activity"/>
    <property type="evidence" value="ECO:0007669"/>
    <property type="project" value="UniProtKB-KW"/>
</dbReference>
<feature type="domain" description="AB hydrolase-1" evidence="1">
    <location>
        <begin position="55"/>
        <end position="276"/>
    </location>
</feature>
<gene>
    <name evidence="2" type="ORF">NEH16_23110</name>
</gene>
<keyword evidence="2" id="KW-0378">Hydrolase</keyword>
<reference evidence="2" key="1">
    <citation type="journal article" date="2022" name="Front. Microbiol.">
        <title>Mirubactin C rescues the lethal effect of cell wall biosynthesis mutations in Bacillus subtilis.</title>
        <authorList>
            <person name="Kepplinger B."/>
            <person name="Wen X."/>
            <person name="Tyler A.R."/>
            <person name="Kim B.Y."/>
            <person name="Brown J."/>
            <person name="Banks P."/>
            <person name="Dashti Y."/>
            <person name="Mackenzie E.S."/>
            <person name="Wills C."/>
            <person name="Kawai Y."/>
            <person name="Waldron K.J."/>
            <person name="Allenby N.E.E."/>
            <person name="Wu L.J."/>
            <person name="Hall M.J."/>
            <person name="Errington J."/>
        </authorList>
    </citation>
    <scope>NUCLEOTIDE SEQUENCE</scope>
    <source>
        <strain evidence="2">MDA8-470</strain>
    </source>
</reference>
<evidence type="ECO:0000313" key="2">
    <source>
        <dbReference type="EMBL" id="UZK56587.1"/>
    </source>
</evidence>
<accession>A0ABY6PW64</accession>
<dbReference type="EMBL" id="CP098740">
    <property type="protein sequence ID" value="UZK56587.1"/>
    <property type="molecule type" value="Genomic_DNA"/>
</dbReference>
<dbReference type="InterPro" id="IPR000073">
    <property type="entry name" value="AB_hydrolase_1"/>
</dbReference>
<dbReference type="PANTHER" id="PTHR43798">
    <property type="entry name" value="MONOACYLGLYCEROL LIPASE"/>
    <property type="match status" value="1"/>
</dbReference>
<dbReference type="PRINTS" id="PR00111">
    <property type="entry name" value="ABHYDROLASE"/>
</dbReference>
<keyword evidence="3" id="KW-1185">Reference proteome</keyword>
<dbReference type="InterPro" id="IPR029058">
    <property type="entry name" value="AB_hydrolase_fold"/>
</dbReference>
<organism evidence="2 3">
    <name type="scientific">Streptomyces drozdowiczii</name>
    <dbReference type="NCBI Taxonomy" id="202862"/>
    <lineage>
        <taxon>Bacteria</taxon>
        <taxon>Bacillati</taxon>
        <taxon>Actinomycetota</taxon>
        <taxon>Actinomycetes</taxon>
        <taxon>Kitasatosporales</taxon>
        <taxon>Streptomycetaceae</taxon>
        <taxon>Streptomyces</taxon>
    </lineage>
</organism>